<dbReference type="Proteomes" id="UP000007058">
    <property type="component" value="Chromosome"/>
</dbReference>
<dbReference type="PANTHER" id="PTHR30092">
    <property type="entry name" value="INNER MEMBRANE PROTEIN CRED"/>
    <property type="match status" value="1"/>
</dbReference>
<keyword evidence="1" id="KW-0812">Transmembrane</keyword>
<dbReference type="Pfam" id="PF06123">
    <property type="entry name" value="CreD"/>
    <property type="match status" value="1"/>
</dbReference>
<dbReference type="AlphaFoldDB" id="Q2W678"/>
<keyword evidence="3" id="KW-1185">Reference proteome</keyword>
<name>Q2W678_PARM1</name>
<keyword evidence="1" id="KW-1133">Transmembrane helix</keyword>
<evidence type="ECO:0000313" key="2">
    <source>
        <dbReference type="EMBL" id="BAE50647.1"/>
    </source>
</evidence>
<keyword evidence="1" id="KW-0472">Membrane</keyword>
<feature type="transmembrane region" description="Helical" evidence="1">
    <location>
        <begin position="339"/>
        <end position="357"/>
    </location>
</feature>
<dbReference type="NCBIfam" id="NF008712">
    <property type="entry name" value="PRK11715.1-1"/>
    <property type="match status" value="1"/>
</dbReference>
<gene>
    <name evidence="2" type="ordered locus">amb1843</name>
</gene>
<dbReference type="PIRSF" id="PIRSF004548">
    <property type="entry name" value="CreD"/>
    <property type="match status" value="1"/>
</dbReference>
<dbReference type="STRING" id="342108.amb1843"/>
<dbReference type="KEGG" id="mag:amb1843"/>
<organism evidence="2 3">
    <name type="scientific">Paramagnetospirillum magneticum (strain ATCC 700264 / AMB-1)</name>
    <name type="common">Magnetospirillum magneticum</name>
    <dbReference type="NCBI Taxonomy" id="342108"/>
    <lineage>
        <taxon>Bacteria</taxon>
        <taxon>Pseudomonadati</taxon>
        <taxon>Pseudomonadota</taxon>
        <taxon>Alphaproteobacteria</taxon>
        <taxon>Rhodospirillales</taxon>
        <taxon>Magnetospirillaceae</taxon>
        <taxon>Paramagnetospirillum</taxon>
    </lineage>
</organism>
<dbReference type="RefSeq" id="WP_011384248.1">
    <property type="nucleotide sequence ID" value="NC_007626.1"/>
</dbReference>
<evidence type="ECO:0000313" key="3">
    <source>
        <dbReference type="Proteomes" id="UP000007058"/>
    </source>
</evidence>
<feature type="transmembrane region" description="Helical" evidence="1">
    <location>
        <begin position="22"/>
        <end position="44"/>
    </location>
</feature>
<proteinExistence type="predicted"/>
<protein>
    <submittedName>
        <fullName evidence="2">Inner membrane protein involved in colicin E2 resistance</fullName>
    </submittedName>
</protein>
<dbReference type="GO" id="GO:0005886">
    <property type="term" value="C:plasma membrane"/>
    <property type="evidence" value="ECO:0007669"/>
    <property type="project" value="TreeGrafter"/>
</dbReference>
<evidence type="ECO:0000256" key="1">
    <source>
        <dbReference type="SAM" id="Phobius"/>
    </source>
</evidence>
<dbReference type="EMBL" id="AP007255">
    <property type="protein sequence ID" value="BAE50647.1"/>
    <property type="molecule type" value="Genomic_DNA"/>
</dbReference>
<reference evidence="2 3" key="1">
    <citation type="journal article" date="2005" name="DNA Res.">
        <title>Complete genome sequence of the facultative anaerobic magnetotactic bacterium Magnetospirillum sp. strain AMB-1.</title>
        <authorList>
            <person name="Matsunaga T."/>
            <person name="Okamura Y."/>
            <person name="Fukuda Y."/>
            <person name="Wahyudi A.T."/>
            <person name="Murase Y."/>
            <person name="Takeyama H."/>
        </authorList>
    </citation>
    <scope>NUCLEOTIDE SEQUENCE [LARGE SCALE GENOMIC DNA]</scope>
    <source>
        <strain evidence="3">ATCC 700264 / AMB-1</strain>
    </source>
</reference>
<feature type="transmembrane region" description="Helical" evidence="1">
    <location>
        <begin position="369"/>
        <end position="388"/>
    </location>
</feature>
<dbReference type="PANTHER" id="PTHR30092:SF0">
    <property type="entry name" value="INNER MEMBRANE PROTEIN CRED"/>
    <property type="match status" value="1"/>
</dbReference>
<accession>Q2W678</accession>
<dbReference type="HOGENOM" id="CLU_036281_1_0_5"/>
<dbReference type="OrthoDB" id="9791851at2"/>
<feature type="transmembrane region" description="Helical" evidence="1">
    <location>
        <begin position="419"/>
        <end position="437"/>
    </location>
</feature>
<feature type="transmembrane region" description="Helical" evidence="1">
    <location>
        <begin position="394"/>
        <end position="412"/>
    </location>
</feature>
<sequence length="454" mass="49161">MTDNPFPPPNPANPWTSPTRKIGMIAALLVASLIPGWMISSLVAERESRQMEMSRDFAQSWGPEQTLTTPVLVVPYKPAADQPRHYLKIPSSQVTVTARLSPETRKRGLFSATVYSASVEMQGSFRIPHQVRLAASMVNGSAGLLWQESFIILGSSKLAGMSSASLVVGSDQRIAWQNCWEISATDEDCKGSESLLGKLSLASPPGAGTTLPFHIAANVRGTQSLSLLSQAQALSVTMSAPWQTPSFSGSTLPLSSSLSEAGFEAQWQAVNYGAPQSWSSRQFADPGPSSATRIKVDLLDPTPAYRMIHRASKYDALFLALSFATYFLFEALAKKRIHLVQYGLMGLSVTLFPLLLLSIAEPLGYDRGFLLGALLVLTQASLYTGAVARRFRETALFAAMLALLFGFIYVLLSLETYSLLAGSLALFAVLSLVMLLTRRIDWSSWNTPGKGTAP</sequence>
<dbReference type="InterPro" id="IPR010364">
    <property type="entry name" value="Uncharacterised_IM_CreD"/>
</dbReference>